<accession>A0A979G6L0</accession>
<proteinExistence type="predicted"/>
<keyword evidence="1" id="KW-0812">Transmembrane</keyword>
<keyword evidence="1" id="KW-1133">Transmembrane helix</keyword>
<feature type="transmembrane region" description="Helical" evidence="1">
    <location>
        <begin position="95"/>
        <end position="115"/>
    </location>
</feature>
<evidence type="ECO:0000256" key="1">
    <source>
        <dbReference type="SAM" id="Phobius"/>
    </source>
</evidence>
<feature type="transmembrane region" description="Helical" evidence="1">
    <location>
        <begin position="69"/>
        <end position="89"/>
    </location>
</feature>
<dbReference type="RefSeq" id="WP_012791939.1">
    <property type="nucleotide sequence ID" value="NC_013132.1"/>
</dbReference>
<sequence length="117" mass="12810">MVRSIISLLLLIVSASLSFKHAWDTLRYKNNPETLKMIASLGISEASVPLLSVLSIVIGALVLIPKTFFLGNLLNAVVIVLIMALAARAGNYKMVLIEIPFLAMPLIMIALKYPFKN</sequence>
<evidence type="ECO:0008006" key="4">
    <source>
        <dbReference type="Google" id="ProtNLM"/>
    </source>
</evidence>
<name>A0A979G6L0_CHIPD</name>
<reference evidence="2 3" key="2">
    <citation type="journal article" date="2010" name="Stand. Genomic Sci.">
        <title>Complete genome sequence of Chitinophaga pinensis type strain (UQM 2034).</title>
        <authorList>
            <person name="Glavina Del Rio T."/>
            <person name="Abt B."/>
            <person name="Spring S."/>
            <person name="Lapidus A."/>
            <person name="Nolan M."/>
            <person name="Tice H."/>
            <person name="Copeland A."/>
            <person name="Cheng J.F."/>
            <person name="Chen F."/>
            <person name="Bruce D."/>
            <person name="Goodwin L."/>
            <person name="Pitluck S."/>
            <person name="Ivanova N."/>
            <person name="Mavromatis K."/>
            <person name="Mikhailova N."/>
            <person name="Pati A."/>
            <person name="Chen A."/>
            <person name="Palaniappan K."/>
            <person name="Land M."/>
            <person name="Hauser L."/>
            <person name="Chang Y.J."/>
            <person name="Jeffries C.D."/>
            <person name="Chain P."/>
            <person name="Saunders E."/>
            <person name="Detter J.C."/>
            <person name="Brettin T."/>
            <person name="Rohde M."/>
            <person name="Goker M."/>
            <person name="Bristow J."/>
            <person name="Eisen J.A."/>
            <person name="Markowitz V."/>
            <person name="Hugenholtz P."/>
            <person name="Kyrpides N.C."/>
            <person name="Klenk H.P."/>
            <person name="Lucas S."/>
        </authorList>
    </citation>
    <scope>NUCLEOTIDE SEQUENCE [LARGE SCALE GENOMIC DNA]</scope>
    <source>
        <strain evidence="3">ATCC 43595 / DSM 2588 / LMG 13176 / NBRC 15968 / NCIMB 11800 / UQM 2034</strain>
    </source>
</reference>
<dbReference type="Proteomes" id="UP000002215">
    <property type="component" value="Chromosome"/>
</dbReference>
<reference evidence="3" key="1">
    <citation type="submission" date="2009-08" db="EMBL/GenBank/DDBJ databases">
        <title>The complete genome of Chitinophaga pinensis DSM 2588.</title>
        <authorList>
            <consortium name="US DOE Joint Genome Institute (JGI-PGF)"/>
            <person name="Lucas S."/>
            <person name="Copeland A."/>
            <person name="Lapidus A."/>
            <person name="Glavina del Rio T."/>
            <person name="Dalin E."/>
            <person name="Tice H."/>
            <person name="Bruce D."/>
            <person name="Goodwin L."/>
            <person name="Pitluck S."/>
            <person name="Kyrpides N."/>
            <person name="Mavromatis K."/>
            <person name="Ivanova N."/>
            <person name="Mikhailova N."/>
            <person name="Sims D."/>
            <person name="Meinche L."/>
            <person name="Brettin T."/>
            <person name="Detter J.C."/>
            <person name="Han C."/>
            <person name="Larimer F."/>
            <person name="Land M."/>
            <person name="Hauser L."/>
            <person name="Markowitz V."/>
            <person name="Cheng J.-F."/>
            <person name="Hugenholtz P."/>
            <person name="Woyke T."/>
            <person name="Wu D."/>
            <person name="Spring S."/>
            <person name="Klenk H.-P."/>
            <person name="Eisen J.A."/>
        </authorList>
    </citation>
    <scope>NUCLEOTIDE SEQUENCE [LARGE SCALE GENOMIC DNA]</scope>
    <source>
        <strain evidence="3">ATCC 43595 / DSM 2588 / LMG 13176 / NBRC 15968 / NCIMB 11800 / UQM 2034</strain>
    </source>
</reference>
<dbReference type="OrthoDB" id="826196at2"/>
<dbReference type="AlphaFoldDB" id="A0A979G6L0"/>
<dbReference type="EMBL" id="CP001699">
    <property type="protein sequence ID" value="ACU61771.1"/>
    <property type="molecule type" value="Genomic_DNA"/>
</dbReference>
<evidence type="ECO:0000313" key="2">
    <source>
        <dbReference type="EMBL" id="ACU61771.1"/>
    </source>
</evidence>
<evidence type="ECO:0000313" key="3">
    <source>
        <dbReference type="Proteomes" id="UP000002215"/>
    </source>
</evidence>
<dbReference type="KEGG" id="cpi:Cpin_4323"/>
<keyword evidence="1" id="KW-0472">Membrane</keyword>
<protein>
    <recommendedName>
        <fullName evidence="4">DoxX family protein</fullName>
    </recommendedName>
</protein>
<organism evidence="2 3">
    <name type="scientific">Chitinophaga pinensis (strain ATCC 43595 / DSM 2588 / LMG 13176 / NBRC 15968 / NCIMB 11800 / UQM 2034)</name>
    <dbReference type="NCBI Taxonomy" id="485918"/>
    <lineage>
        <taxon>Bacteria</taxon>
        <taxon>Pseudomonadati</taxon>
        <taxon>Bacteroidota</taxon>
        <taxon>Chitinophagia</taxon>
        <taxon>Chitinophagales</taxon>
        <taxon>Chitinophagaceae</taxon>
        <taxon>Chitinophaga</taxon>
    </lineage>
</organism>
<feature type="transmembrane region" description="Helical" evidence="1">
    <location>
        <begin position="46"/>
        <end position="64"/>
    </location>
</feature>
<gene>
    <name evidence="2" type="ordered locus">Cpin_4323</name>
</gene>